<sequence>MKHTIRGAALAVLAMLGAPVLAQMRPMTPAEQEAWTAARQRKAVQAMRQASTAEAAPASDRNERNDSNDRWMPDLAKLTATGGVIQVEGAGGGGLTPWALITGYGSRDSYGANAHYTYLATQDYTLRSYGVAVGILDRLELSVAKQEFYGGAAPLNDLKITQDIVGVKLKLAGDAVYDQDRWLPQIAAGVMFKRNNGVGGLGPVTSVKQLGAASDAGIDYYLSATKLLLAQSLLLNGTVRLTKANQMGLLGFGGDRGDRYQAMGEFSAAYLIQRDLALGVEYRMKPRNLAADPEKDYYDAFLAWFPSKNLSLTLAYVALGDITVYNPKRQRGVYLSLQAGF</sequence>
<dbReference type="RefSeq" id="WP_013234673.1">
    <property type="nucleotide sequence ID" value="NC_014323.1"/>
</dbReference>
<protein>
    <recommendedName>
        <fullName evidence="5">DUF3034 family protein</fullName>
    </recommendedName>
</protein>
<feature type="chain" id="PRO_5003115606" description="DUF3034 family protein" evidence="2">
    <location>
        <begin position="23"/>
        <end position="341"/>
    </location>
</feature>
<reference evidence="3 4" key="1">
    <citation type="submission" date="2010-04" db="EMBL/GenBank/DDBJ databases">
        <title>The genome of Herbaspirillum seropedicae SmR1, an endophytic, nitrogen-fixing, plant-growth promoting beta-Proteobacteria.</title>
        <authorList>
            <person name="Pedrosa F.O."/>
            <person name="Monteiro R.A."/>
            <person name="Wassem R."/>
            <person name="Cruz L.M."/>
            <person name="Ayub R.A."/>
            <person name="Colauto N.B."/>
            <person name="Fernandez M.A."/>
            <person name="Fungaro M.H.P."/>
            <person name="Grisard E.C."/>
            <person name="Hungria M."/>
            <person name="Madeira H.M.F."/>
            <person name="Nodari R.O."/>
            <person name="Osaku C.A."/>
            <person name="Petzl-Erler M.L."/>
            <person name="Terenzi H."/>
            <person name="Vieira L.G.E."/>
            <person name="Almeida M.I.M."/>
            <person name="Alves L.R."/>
            <person name="Arantes O.M.N."/>
            <person name="Balsanelli E."/>
            <person name="Barcellos F.G."/>
            <person name="Baura V.A."/>
            <person name="Binde D.R."/>
            <person name="Campo R.J."/>
            <person name="Chubatsu L.S."/>
            <person name="Chueire L.M.O."/>
            <person name="Ciferri R.R."/>
            <person name="Correa L.C."/>
            <person name="da Conceicao Silva J.L."/>
            <person name="Dabul A.N.G."/>
            <person name="Dambros B.P."/>
            <person name="Faoro H."/>
            <person name="Favetti A."/>
            <person name="Friedermann G."/>
            <person name="Furlaneto M.C."/>
            <person name="Gasques L.S."/>
            <person name="Gimenes C.C.T."/>
            <person name="Gioppo N.M.R."/>
            <person name="Glienke-Blanco C."/>
            <person name="Godoy L.P."/>
            <person name="Guerra M.P."/>
            <person name="Karp S."/>
            <person name="Kava-Cordeiro V."/>
            <person name="Margarido V.P."/>
            <person name="Mathioni S.M."/>
            <person name="Menck-Soares M.A."/>
            <person name="Murace N.K."/>
            <person name="Nicolas M.F."/>
            <person name="Oliveira C.E.C."/>
            <person name="Pagnan N.A.B."/>
            <person name="Pamphile J.A."/>
            <person name="Patussi E.V."/>
            <person name="Pereira L.F.P."/>
            <person name="Pereira-Ferrari L."/>
            <person name="Pinto F.G.S."/>
            <person name="Precoma C."/>
            <person name="Prioli A.J."/>
            <person name="Prioli S.M.A.P."/>
            <person name="Raittz R.T."/>
            <person name="Ramos H.J.O."/>
            <person name="Ribeiro E.M.S.F."/>
            <person name="Rigo L.U."/>
            <person name="Rocha C.L.M.S.C."/>
            <person name="Rocha S.N."/>
            <person name="Santos K."/>
            <person name="Satori D."/>
            <person name="Silva A.G."/>
            <person name="Simao R.C.G."/>
            <person name="Soares M.A.M."/>
            <person name="Souza E.M."/>
            <person name="Steffens M.B.R."/>
            <person name="Steindel M."/>
            <person name="Tadra-Sfeir M.Z."/>
            <person name="Takahashi E.K."/>
            <person name="Torres R.A."/>
            <person name="Valle J.S."/>
            <person name="Vernal J.I."/>
            <person name="Vilas-Boas L.A."/>
            <person name="Watanabe M.A.E."/>
            <person name="Weiss V.A."/>
            <person name="Yates M.A."/>
            <person name="Souza E.M."/>
        </authorList>
    </citation>
    <scope>NUCLEOTIDE SEQUENCE [LARGE SCALE GENOMIC DNA]</scope>
    <source>
        <strain evidence="3 4">SmR1</strain>
    </source>
</reference>
<evidence type="ECO:0008006" key="5">
    <source>
        <dbReference type="Google" id="ProtNLM"/>
    </source>
</evidence>
<evidence type="ECO:0000256" key="1">
    <source>
        <dbReference type="SAM" id="MobiDB-lite"/>
    </source>
</evidence>
<dbReference type="Pfam" id="PF11231">
    <property type="entry name" value="DUF3034"/>
    <property type="match status" value="1"/>
</dbReference>
<name>D8IXU3_HERSS</name>
<dbReference type="Proteomes" id="UP000000329">
    <property type="component" value="Chromosome"/>
</dbReference>
<accession>D8IXU3</accession>
<dbReference type="KEGG" id="hse:Hsero_2699"/>
<feature type="signal peptide" evidence="2">
    <location>
        <begin position="1"/>
        <end position="22"/>
    </location>
</feature>
<dbReference type="STRING" id="757424.Hsero_2699"/>
<dbReference type="eggNOG" id="ENOG502Z9AA">
    <property type="taxonomic scope" value="Bacteria"/>
</dbReference>
<organism evidence="3 4">
    <name type="scientific">Herbaspirillum seropedicae (strain SmR1)</name>
    <dbReference type="NCBI Taxonomy" id="757424"/>
    <lineage>
        <taxon>Bacteria</taxon>
        <taxon>Pseudomonadati</taxon>
        <taxon>Pseudomonadota</taxon>
        <taxon>Betaproteobacteria</taxon>
        <taxon>Burkholderiales</taxon>
        <taxon>Oxalobacteraceae</taxon>
        <taxon>Herbaspirillum</taxon>
    </lineage>
</organism>
<dbReference type="InterPro" id="IPR021393">
    <property type="entry name" value="DUF3034"/>
</dbReference>
<dbReference type="EMBL" id="CP002039">
    <property type="protein sequence ID" value="ADJ64195.1"/>
    <property type="molecule type" value="Genomic_DNA"/>
</dbReference>
<feature type="region of interest" description="Disordered" evidence="1">
    <location>
        <begin position="46"/>
        <end position="70"/>
    </location>
</feature>
<evidence type="ECO:0000313" key="4">
    <source>
        <dbReference type="Proteomes" id="UP000000329"/>
    </source>
</evidence>
<dbReference type="AlphaFoldDB" id="D8IXU3"/>
<gene>
    <name evidence="3" type="ordered locus">Hsero_2699</name>
</gene>
<dbReference type="GeneID" id="29391748"/>
<keyword evidence="2" id="KW-0732">Signal</keyword>
<dbReference type="HOGENOM" id="CLU_070026_0_0_4"/>
<evidence type="ECO:0000256" key="2">
    <source>
        <dbReference type="SAM" id="SignalP"/>
    </source>
</evidence>
<keyword evidence="4" id="KW-1185">Reference proteome</keyword>
<feature type="compositionally biased region" description="Basic and acidic residues" evidence="1">
    <location>
        <begin position="60"/>
        <end position="70"/>
    </location>
</feature>
<evidence type="ECO:0000313" key="3">
    <source>
        <dbReference type="EMBL" id="ADJ64195.1"/>
    </source>
</evidence>
<proteinExistence type="predicted"/>